<comment type="cofactor">
    <cofactor evidence="1">
        <name>pyridoxal 5'-phosphate</name>
        <dbReference type="ChEBI" id="CHEBI:597326"/>
    </cofactor>
</comment>
<evidence type="ECO:0000259" key="3">
    <source>
        <dbReference type="Pfam" id="PF00155"/>
    </source>
</evidence>
<keyword evidence="2" id="KW-0663">Pyridoxal phosphate</keyword>
<evidence type="ECO:0000313" key="5">
    <source>
        <dbReference type="Proteomes" id="UP001139485"/>
    </source>
</evidence>
<keyword evidence="5" id="KW-1185">Reference proteome</keyword>
<dbReference type="EMBL" id="JAMOIL010000017">
    <property type="protein sequence ID" value="MCM0621358.1"/>
    <property type="molecule type" value="Genomic_DNA"/>
</dbReference>
<dbReference type="Gene3D" id="3.90.1150.10">
    <property type="entry name" value="Aspartate Aminotransferase, domain 1"/>
    <property type="match status" value="1"/>
</dbReference>
<dbReference type="NCBIfam" id="NF005915">
    <property type="entry name" value="PRK07908.1"/>
    <property type="match status" value="1"/>
</dbReference>
<organism evidence="4 5">
    <name type="scientific">Nocardioides bruguierae</name>
    <dbReference type="NCBI Taxonomy" id="2945102"/>
    <lineage>
        <taxon>Bacteria</taxon>
        <taxon>Bacillati</taxon>
        <taxon>Actinomycetota</taxon>
        <taxon>Actinomycetes</taxon>
        <taxon>Propionibacteriales</taxon>
        <taxon>Nocardioidaceae</taxon>
        <taxon>Nocardioides</taxon>
    </lineage>
</organism>
<sequence length="349" mass="36726">MSVPGVAGDPGTDLLHHGDVEVRGAGLLDLAVNVHPHGPPRWLAQALRDSVEDVAAYPDARAAEVALARNHGRDPREVLATAGATEAFTLLARMRPWRRPVVVHPQFTEPHAALEQAGHRVEVVLTSGDHRLATAAVPEDADLVVLGNPTNPTGVLHPREDVLALTRPGRLVVVDEAFMDALPGEPSSLAGSPVEGVVVVRSLTKTWAIPGVRAGYLLGGPDDVDTLRAARPPWSFSAAACAAVLAISTPQGAAEQARRATELSDWSASMATQLRARGVEVVAGSAPFLLARLGEGTHRRLREVGVASRRCDTFPGLDDGWVRLAARPPATVAVLLRALEACGMRGCGP</sequence>
<dbReference type="PANTHER" id="PTHR42885">
    <property type="entry name" value="HISTIDINOL-PHOSPHATE AMINOTRANSFERASE-RELATED"/>
    <property type="match status" value="1"/>
</dbReference>
<protein>
    <submittedName>
        <fullName evidence="4">Rv2231c family pyridoxal phosphate-dependent protein CobC</fullName>
        <ecNumber evidence="4">4.1.1.81</ecNumber>
    </submittedName>
</protein>
<dbReference type="GO" id="GO:0048472">
    <property type="term" value="F:threonine-phosphate decarboxylase activity"/>
    <property type="evidence" value="ECO:0007669"/>
    <property type="project" value="UniProtKB-EC"/>
</dbReference>
<gene>
    <name evidence="4" type="primary">cobC</name>
    <name evidence="4" type="ORF">M8330_13765</name>
</gene>
<evidence type="ECO:0000256" key="1">
    <source>
        <dbReference type="ARBA" id="ARBA00001933"/>
    </source>
</evidence>
<dbReference type="InterPro" id="IPR015422">
    <property type="entry name" value="PyrdxlP-dep_Trfase_small"/>
</dbReference>
<dbReference type="Proteomes" id="UP001139485">
    <property type="component" value="Unassembled WGS sequence"/>
</dbReference>
<evidence type="ECO:0000313" key="4">
    <source>
        <dbReference type="EMBL" id="MCM0621358.1"/>
    </source>
</evidence>
<dbReference type="InterPro" id="IPR004839">
    <property type="entry name" value="Aminotransferase_I/II_large"/>
</dbReference>
<dbReference type="Gene3D" id="3.40.640.10">
    <property type="entry name" value="Type I PLP-dependent aspartate aminotransferase-like (Major domain)"/>
    <property type="match status" value="1"/>
</dbReference>
<dbReference type="PANTHER" id="PTHR42885:SF1">
    <property type="entry name" value="THREONINE-PHOSPHATE DECARBOXYLASE"/>
    <property type="match status" value="1"/>
</dbReference>
<dbReference type="GO" id="GO:0030170">
    <property type="term" value="F:pyridoxal phosphate binding"/>
    <property type="evidence" value="ECO:0007669"/>
    <property type="project" value="InterPro"/>
</dbReference>
<dbReference type="EC" id="4.1.1.81" evidence="4"/>
<dbReference type="SUPFAM" id="SSF53383">
    <property type="entry name" value="PLP-dependent transferases"/>
    <property type="match status" value="1"/>
</dbReference>
<name>A0A9X2D8K5_9ACTN</name>
<dbReference type="Pfam" id="PF00155">
    <property type="entry name" value="Aminotran_1_2"/>
    <property type="match status" value="1"/>
</dbReference>
<accession>A0A9X2D8K5</accession>
<proteinExistence type="predicted"/>
<dbReference type="AlphaFoldDB" id="A0A9X2D8K5"/>
<comment type="caution">
    <text evidence="4">The sequence shown here is derived from an EMBL/GenBank/DDBJ whole genome shotgun (WGS) entry which is preliminary data.</text>
</comment>
<dbReference type="CDD" id="cd00609">
    <property type="entry name" value="AAT_like"/>
    <property type="match status" value="1"/>
</dbReference>
<dbReference type="InterPro" id="IPR015424">
    <property type="entry name" value="PyrdxlP-dep_Trfase"/>
</dbReference>
<dbReference type="InterPro" id="IPR015421">
    <property type="entry name" value="PyrdxlP-dep_Trfase_major"/>
</dbReference>
<reference evidence="4" key="1">
    <citation type="submission" date="2022-05" db="EMBL/GenBank/DDBJ databases">
        <authorList>
            <person name="Tuo L."/>
        </authorList>
    </citation>
    <scope>NUCLEOTIDE SEQUENCE</scope>
    <source>
        <strain evidence="4">BSK12Z-4</strain>
    </source>
</reference>
<feature type="domain" description="Aminotransferase class I/classII large" evidence="3">
    <location>
        <begin position="27"/>
        <end position="339"/>
    </location>
</feature>
<keyword evidence="4" id="KW-0456">Lyase</keyword>
<evidence type="ECO:0000256" key="2">
    <source>
        <dbReference type="ARBA" id="ARBA00022898"/>
    </source>
</evidence>